<protein>
    <submittedName>
        <fullName evidence="2">Uncharacterized protein</fullName>
    </submittedName>
</protein>
<reference evidence="2" key="1">
    <citation type="journal article" date="2021" name="Sci. Adv.">
        <title>The American lobster genome reveals insights on longevity, neural, and immune adaptations.</title>
        <authorList>
            <person name="Polinski J.M."/>
            <person name="Zimin A.V."/>
            <person name="Clark K.F."/>
            <person name="Kohn A.B."/>
            <person name="Sadowski N."/>
            <person name="Timp W."/>
            <person name="Ptitsyn A."/>
            <person name="Khanna P."/>
            <person name="Romanova D.Y."/>
            <person name="Williams P."/>
            <person name="Greenwood S.J."/>
            <person name="Moroz L.L."/>
            <person name="Walt D.R."/>
            <person name="Bodnar A.G."/>
        </authorList>
    </citation>
    <scope>NUCLEOTIDE SEQUENCE</scope>
    <source>
        <strain evidence="2">GMGI-L3</strain>
    </source>
</reference>
<feature type="transmembrane region" description="Helical" evidence="1">
    <location>
        <begin position="60"/>
        <end position="79"/>
    </location>
</feature>
<keyword evidence="1" id="KW-0812">Transmembrane</keyword>
<evidence type="ECO:0000313" key="2">
    <source>
        <dbReference type="EMBL" id="KAG7154092.1"/>
    </source>
</evidence>
<gene>
    <name evidence="2" type="ORF">Hamer_G029951</name>
</gene>
<evidence type="ECO:0000256" key="1">
    <source>
        <dbReference type="SAM" id="Phobius"/>
    </source>
</evidence>
<keyword evidence="1" id="KW-0472">Membrane</keyword>
<name>A0A8J5J710_HOMAM</name>
<evidence type="ECO:0000313" key="3">
    <source>
        <dbReference type="Proteomes" id="UP000747542"/>
    </source>
</evidence>
<comment type="caution">
    <text evidence="2">The sequence shown here is derived from an EMBL/GenBank/DDBJ whole genome shotgun (WGS) entry which is preliminary data.</text>
</comment>
<organism evidence="2 3">
    <name type="scientific">Homarus americanus</name>
    <name type="common">American lobster</name>
    <dbReference type="NCBI Taxonomy" id="6706"/>
    <lineage>
        <taxon>Eukaryota</taxon>
        <taxon>Metazoa</taxon>
        <taxon>Ecdysozoa</taxon>
        <taxon>Arthropoda</taxon>
        <taxon>Crustacea</taxon>
        <taxon>Multicrustacea</taxon>
        <taxon>Malacostraca</taxon>
        <taxon>Eumalacostraca</taxon>
        <taxon>Eucarida</taxon>
        <taxon>Decapoda</taxon>
        <taxon>Pleocyemata</taxon>
        <taxon>Astacidea</taxon>
        <taxon>Nephropoidea</taxon>
        <taxon>Nephropidae</taxon>
        <taxon>Homarus</taxon>
    </lineage>
</organism>
<sequence length="124" mass="13603">EGLGVGVTGTKVGSRCYGSGGRESVLGSEGLVKGVEGLIADDVRREFPEVNMMASWCRMLVPRLVLLLVVLVHICTATIMSRTNIPIGIDCLLKIKYSFPYYITTVAQLIHIGRIKMYFPQSIN</sequence>
<dbReference type="EMBL" id="JAHLQT010045318">
    <property type="protein sequence ID" value="KAG7154092.1"/>
    <property type="molecule type" value="Genomic_DNA"/>
</dbReference>
<dbReference type="Proteomes" id="UP000747542">
    <property type="component" value="Unassembled WGS sequence"/>
</dbReference>
<keyword evidence="1" id="KW-1133">Transmembrane helix</keyword>
<dbReference type="AlphaFoldDB" id="A0A8J5J710"/>
<accession>A0A8J5J710</accession>
<feature type="non-terminal residue" evidence="2">
    <location>
        <position position="1"/>
    </location>
</feature>
<keyword evidence="3" id="KW-1185">Reference proteome</keyword>
<proteinExistence type="predicted"/>